<proteinExistence type="predicted"/>
<accession>A0A222YVQ2</accession>
<organism evidence="2 3">
    <name type="scientific">Streptomyces phage Mildred21</name>
    <dbReference type="NCBI Taxonomy" id="2023959"/>
    <lineage>
        <taxon>Viruses</taxon>
        <taxon>Duplodnaviria</taxon>
        <taxon>Heunggongvirae</taxon>
        <taxon>Uroviricota</taxon>
        <taxon>Caudoviricetes</taxon>
        <taxon>Stanwilliamsviridae</taxon>
        <taxon>Boydwoodruffvirinae</taxon>
        <taxon>Samistivirus</taxon>
        <taxon>Samistivirus mildred21</taxon>
    </lineage>
</organism>
<evidence type="ECO:0000259" key="1">
    <source>
        <dbReference type="Pfam" id="PF00149"/>
    </source>
</evidence>
<dbReference type="GO" id="GO:0016787">
    <property type="term" value="F:hydrolase activity"/>
    <property type="evidence" value="ECO:0007669"/>
    <property type="project" value="InterPro"/>
</dbReference>
<gene>
    <name evidence="2" type="ORF">SEA_MILDRED21_229</name>
</gene>
<dbReference type="SUPFAM" id="SSF56300">
    <property type="entry name" value="Metallo-dependent phosphatases"/>
    <property type="match status" value="1"/>
</dbReference>
<feature type="domain" description="Calcineurin-like phosphoesterase" evidence="1">
    <location>
        <begin position="1"/>
        <end position="207"/>
    </location>
</feature>
<evidence type="ECO:0000313" key="2">
    <source>
        <dbReference type="EMBL" id="ASR75587.1"/>
    </source>
</evidence>
<name>A0A222YVQ2_9CAUD</name>
<dbReference type="InterPro" id="IPR004843">
    <property type="entry name" value="Calcineurin-like_PHP"/>
</dbReference>
<dbReference type="InterPro" id="IPR029052">
    <property type="entry name" value="Metallo-depent_PP-like"/>
</dbReference>
<dbReference type="Proteomes" id="UP000223009">
    <property type="component" value="Segment"/>
</dbReference>
<reference evidence="2 3" key="1">
    <citation type="submission" date="2017-05" db="EMBL/GenBank/DDBJ databases">
        <authorList>
            <person name="Chapman J."/>
            <person name="Chang C."/>
            <person name="Suresh T."/>
            <person name="Shishido T.C."/>
            <person name="Bindert I."/>
            <person name="Shaffer C.D."/>
            <person name="Weston-Hafer K.A."/>
            <person name="Russell D.A."/>
            <person name="Pope W.H."/>
            <person name="Jacobs-Sera D."/>
            <person name="Hendrix R.W."/>
            <person name="Hatfull G.F."/>
        </authorList>
    </citation>
    <scope>NUCLEOTIDE SEQUENCE [LARGE SCALE GENOMIC DNA]</scope>
</reference>
<keyword evidence="3" id="KW-1185">Reference proteome</keyword>
<evidence type="ECO:0000313" key="3">
    <source>
        <dbReference type="Proteomes" id="UP000223009"/>
    </source>
</evidence>
<dbReference type="OrthoDB" id="5519at10239"/>
<dbReference type="EMBL" id="MF155946">
    <property type="protein sequence ID" value="ASR75587.1"/>
    <property type="molecule type" value="Genomic_DNA"/>
</dbReference>
<dbReference type="Gene3D" id="3.60.21.10">
    <property type="match status" value="1"/>
</dbReference>
<sequence>MKILVCGDWHGDTNWARKMVRRAVENDSKVIMQVGDFGLWDHEVEGFNYLDALNDECRKYGVKVYFVAGNHENWDRLDWYEKNNPKTYAGLTVIRSHIRYTGRVKRWRMDGKWFQAVGGAVSVDKGGAHRKPGVGWWPQEEIPERVVYGLEKAGRQSDYLLTHDAPTCAPFRFRLKNDPDSERHRNLMNRIGRAVRPNLWFHGHYHTWMENYPFMHQTGYTSVYGLDMNGDFYSSVVLDTSNDSVQTMTGKVIEFE</sequence>
<protein>
    <submittedName>
        <fullName evidence="2">Phosphoesterase</fullName>
    </submittedName>
</protein>
<dbReference type="CDD" id="cd00838">
    <property type="entry name" value="MPP_superfamily"/>
    <property type="match status" value="2"/>
</dbReference>
<dbReference type="Pfam" id="PF00149">
    <property type="entry name" value="Metallophos"/>
    <property type="match status" value="1"/>
</dbReference>